<name>A0A081S6R0_9ARCH</name>
<comment type="caution">
    <text evidence="1">The sequence shown here is derived from an EMBL/GenBank/DDBJ whole genome shotgun (WGS) entry which is preliminary data.</text>
</comment>
<organism evidence="1 2">
    <name type="scientific">Marine Group I thaumarchaeote SCGC AAA799-E16</name>
    <dbReference type="NCBI Taxonomy" id="1502292"/>
    <lineage>
        <taxon>Archaea</taxon>
        <taxon>Nitrososphaerota</taxon>
        <taxon>Marine Group I</taxon>
    </lineage>
</organism>
<sequence length="118" mass="12990">MADPLKERLEKLRKISESAKRRASLYSDVAKMDDGHTARSLGALQKAPAPGKKLQKIGFLMLWIPEPTGVTCAVGGPMIVAGRYLEKKYNSATIHDIGHQTKNTFSSISDFKSSVMNR</sequence>
<accession>A0A081S6R0</accession>
<proteinExistence type="predicted"/>
<dbReference type="PATRIC" id="fig|1502292.3.peg.597"/>
<dbReference type="EMBL" id="JNVL01000007">
    <property type="protein sequence ID" value="KER06613.1"/>
    <property type="molecule type" value="Genomic_DNA"/>
</dbReference>
<reference evidence="1 2" key="1">
    <citation type="submission" date="2014-06" db="EMBL/GenBank/DDBJ databases">
        <authorList>
            <person name="Ngugi D.K."/>
            <person name="Blom J."/>
            <person name="Alam I."/>
            <person name="Rashid M."/>
            <person name="Ba Alawi W."/>
            <person name="Zhang G."/>
            <person name="Hikmawan T."/>
            <person name="Guan Y."/>
            <person name="Antunes A."/>
            <person name="Siam R."/>
            <person name="Eldorry H."/>
            <person name="Bajic V."/>
            <person name="Stingl U."/>
        </authorList>
    </citation>
    <scope>NUCLEOTIDE SEQUENCE [LARGE SCALE GENOMIC DNA]</scope>
    <source>
        <strain evidence="1">SCGC AAA799-E16</strain>
    </source>
</reference>
<evidence type="ECO:0000313" key="1">
    <source>
        <dbReference type="EMBL" id="KER06613.1"/>
    </source>
</evidence>
<keyword evidence="2" id="KW-1185">Reference proteome</keyword>
<evidence type="ECO:0000313" key="2">
    <source>
        <dbReference type="Proteomes" id="UP000028027"/>
    </source>
</evidence>
<dbReference type="Proteomes" id="UP000028027">
    <property type="component" value="Unassembled WGS sequence"/>
</dbReference>
<gene>
    <name evidence="1" type="ORF">AAA799E16_00672</name>
</gene>
<dbReference type="AlphaFoldDB" id="A0A081S6R0"/>
<protein>
    <submittedName>
        <fullName evidence="1">Uncharacterized protein</fullName>
    </submittedName>
</protein>